<organism evidence="3 4">
    <name type="scientific">Cytospora chrysosperma</name>
    <name type="common">Cytospora canker fungus</name>
    <name type="synonym">Sphaeria chrysosperma</name>
    <dbReference type="NCBI Taxonomy" id="252740"/>
    <lineage>
        <taxon>Eukaryota</taxon>
        <taxon>Fungi</taxon>
        <taxon>Dikarya</taxon>
        <taxon>Ascomycota</taxon>
        <taxon>Pezizomycotina</taxon>
        <taxon>Sordariomycetes</taxon>
        <taxon>Sordariomycetidae</taxon>
        <taxon>Diaporthales</taxon>
        <taxon>Cytosporaceae</taxon>
        <taxon>Cytospora</taxon>
    </lineage>
</organism>
<feature type="compositionally biased region" description="Basic and acidic residues" evidence="1">
    <location>
        <begin position="609"/>
        <end position="621"/>
    </location>
</feature>
<evidence type="ECO:0000313" key="4">
    <source>
        <dbReference type="Proteomes" id="UP000284375"/>
    </source>
</evidence>
<feature type="compositionally biased region" description="Polar residues" evidence="1">
    <location>
        <begin position="813"/>
        <end position="823"/>
    </location>
</feature>
<feature type="compositionally biased region" description="Basic and acidic residues" evidence="1">
    <location>
        <begin position="733"/>
        <end position="745"/>
    </location>
</feature>
<dbReference type="SUPFAM" id="SSF56317">
    <property type="entry name" value="Carbon-nitrogen hydrolase"/>
    <property type="match status" value="1"/>
</dbReference>
<feature type="compositionally biased region" description="Polar residues" evidence="1">
    <location>
        <begin position="748"/>
        <end position="759"/>
    </location>
</feature>
<dbReference type="PROSITE" id="PS50263">
    <property type="entry name" value="CN_HYDROLASE"/>
    <property type="match status" value="1"/>
</dbReference>
<comment type="caution">
    <text evidence="3">The sequence shown here is derived from an EMBL/GenBank/DDBJ whole genome shotgun (WGS) entry which is preliminary data.</text>
</comment>
<proteinExistence type="predicted"/>
<dbReference type="InterPro" id="IPR036526">
    <property type="entry name" value="C-N_Hydrolase_sf"/>
</dbReference>
<protein>
    <recommendedName>
        <fullName evidence="2">CN hydrolase domain-containing protein</fullName>
    </recommendedName>
</protein>
<feature type="compositionally biased region" description="Pro residues" evidence="1">
    <location>
        <begin position="380"/>
        <end position="389"/>
    </location>
</feature>
<dbReference type="Gene3D" id="3.60.110.10">
    <property type="entry name" value="Carbon-nitrogen hydrolase"/>
    <property type="match status" value="1"/>
</dbReference>
<keyword evidence="4" id="KW-1185">Reference proteome</keyword>
<dbReference type="AlphaFoldDB" id="A0A423WHI4"/>
<evidence type="ECO:0000259" key="2">
    <source>
        <dbReference type="PROSITE" id="PS50263"/>
    </source>
</evidence>
<dbReference type="CDD" id="cd07566">
    <property type="entry name" value="ScNTA1_like"/>
    <property type="match status" value="1"/>
</dbReference>
<feature type="compositionally biased region" description="Polar residues" evidence="1">
    <location>
        <begin position="328"/>
        <end position="340"/>
    </location>
</feature>
<feature type="compositionally biased region" description="Basic and acidic residues" evidence="1">
    <location>
        <begin position="836"/>
        <end position="850"/>
    </location>
</feature>
<feature type="region of interest" description="Disordered" evidence="1">
    <location>
        <begin position="810"/>
        <end position="932"/>
    </location>
</feature>
<dbReference type="GO" id="GO:0030163">
    <property type="term" value="P:protein catabolic process"/>
    <property type="evidence" value="ECO:0007669"/>
    <property type="project" value="TreeGrafter"/>
</dbReference>
<gene>
    <name evidence="3" type="ORF">VSDG_01619</name>
</gene>
<feature type="domain" description="CN hydrolase" evidence="2">
    <location>
        <begin position="1"/>
        <end position="283"/>
    </location>
</feature>
<dbReference type="GO" id="GO:0008418">
    <property type="term" value="F:protein-N-terminal asparagine amidohydrolase activity"/>
    <property type="evidence" value="ECO:0007669"/>
    <property type="project" value="InterPro"/>
</dbReference>
<feature type="region of interest" description="Disordered" evidence="1">
    <location>
        <begin position="289"/>
        <end position="450"/>
    </location>
</feature>
<dbReference type="EMBL" id="LJZO01000004">
    <property type="protein sequence ID" value="ROW02832.1"/>
    <property type="molecule type" value="Genomic_DNA"/>
</dbReference>
<feature type="compositionally biased region" description="Low complexity" evidence="1">
    <location>
        <begin position="525"/>
        <end position="537"/>
    </location>
</feature>
<dbReference type="GO" id="GO:0070773">
    <property type="term" value="F:protein-N-terminal glutamine amidohydrolase activity"/>
    <property type="evidence" value="ECO:0007669"/>
    <property type="project" value="InterPro"/>
</dbReference>
<reference evidence="3 4" key="1">
    <citation type="submission" date="2015-09" db="EMBL/GenBank/DDBJ databases">
        <title>Host preference determinants of Valsa canker pathogens revealed by comparative genomics.</title>
        <authorList>
            <person name="Yin Z."/>
            <person name="Huang L."/>
        </authorList>
    </citation>
    <scope>NUCLEOTIDE SEQUENCE [LARGE SCALE GENOMIC DNA]</scope>
    <source>
        <strain evidence="3 4">YSFL</strain>
    </source>
</reference>
<evidence type="ECO:0000313" key="3">
    <source>
        <dbReference type="EMBL" id="ROW02832.1"/>
    </source>
</evidence>
<feature type="region of interest" description="Disordered" evidence="1">
    <location>
        <begin position="489"/>
        <end position="587"/>
    </location>
</feature>
<dbReference type="Pfam" id="PF00795">
    <property type="entry name" value="CN_hydrolase"/>
    <property type="match status" value="1"/>
</dbReference>
<dbReference type="STRING" id="252740.A0A423WHI4"/>
<dbReference type="InterPro" id="IPR003010">
    <property type="entry name" value="C-N_Hydrolase"/>
</dbReference>
<dbReference type="Proteomes" id="UP000284375">
    <property type="component" value="Unassembled WGS sequence"/>
</dbReference>
<evidence type="ECO:0000256" key="1">
    <source>
        <dbReference type="SAM" id="MobiDB-lite"/>
    </source>
</evidence>
<name>A0A423WHI4_CYTCH</name>
<dbReference type="OrthoDB" id="201515at2759"/>
<sequence length="978" mass="106936">MRIGCLQFAPRVGDINNNLNRADAVLAKANPDDLDTLDVLVLPELAFTGYNFESLQHISPYLEPSGSGISSLWARTTALKYNTNVIVGYPERVDVSPIWPTGPEYYNSAIIVNGDGETVANYRKSSLYSVDESWALEGQDGFFKRHVRGLGQTALGIGMDLNPYKFEAPWNDFEFGLHILEIRAHLVIVTMAWLTREDKRDFSRMPAEPDMETLTYWIQRLEPVIRAEDEEEVIVVFCNRTGSEDDAVYAGTSAVVGIKDGEVHVYGLLGRGTKEVLVVDTDDRPFAKLVHRPEDETAGTVSQVDEDRPLGAAKTEVTEPREAEPATRASQVVSQRSPQEVSKERRRKKRPVTRLDIPEQRYQRTTSTSHTTPIAESPLIPTPTAPSPTPLSARPNFVVSDNRPSAGHVDTPNSQGDGIAVKRPVIGGSASKPSDTPIGDTPISDTPLSSYSDLEHLSEKYFWPSSDIPLEIPMEAPLRTPTRGLLFPAFPAPPESPTVPSSLVRCVNSDDRPRAVAPRSKRSSSAKPERSSSPWRSRQPRDGEIAVPARPATTNDHTPMRPASPKSRNASRSGRHEQHGYEAEDPDIAVMAERLETLRRQTQSATAQRQDRNETPADGRPKSPKSRNASRSGRPSDMDFSFMERDLYRYHGSISMGVSDSVLGSEILRPLSDILARGQSLAFGGSAQSASDTCHRSQVEHHLKSIHTSGAHVEPAESRTMLWSEISRMVGEHMGRPDSQEDTRGRQRSASVAPIQTNQGKREALTKVRAASTQTRPESGGAIRSVREPSMGAPADPDDEIVAEIIFRRPGFPTQTSRSNSRGAGTPDRPASGRASRRDSSRPGPDDKPVQGKKASSTLGKDGDEPLVASETQRECNLTCLPPSAPLAPQVTGEGPSETSLPDLSGSSVQTLNSDKTSPLTPSPRYFEPRTPKAMVLPPEYRALLSMASDPLSSSMFEATNALIGEQTVSQFKKAPQQ</sequence>
<feature type="compositionally biased region" description="Polar residues" evidence="1">
    <location>
        <begin position="897"/>
        <end position="920"/>
    </location>
</feature>
<feature type="compositionally biased region" description="Basic and acidic residues" evidence="1">
    <location>
        <begin position="316"/>
        <end position="325"/>
    </location>
</feature>
<dbReference type="InterPro" id="IPR039703">
    <property type="entry name" value="Nta1"/>
</dbReference>
<feature type="compositionally biased region" description="Polar residues" evidence="1">
    <location>
        <begin position="363"/>
        <end position="374"/>
    </location>
</feature>
<dbReference type="PANTHER" id="PTHR11750:SF26">
    <property type="entry name" value="PROTEIN N-TERMINAL AMIDASE"/>
    <property type="match status" value="1"/>
</dbReference>
<feature type="region of interest" description="Disordered" evidence="1">
    <location>
        <begin position="600"/>
        <end position="639"/>
    </location>
</feature>
<accession>A0A423WHI4</accession>
<dbReference type="PANTHER" id="PTHR11750">
    <property type="entry name" value="PROTEIN N-TERMINAL AMIDASE"/>
    <property type="match status" value="1"/>
</dbReference>
<feature type="region of interest" description="Disordered" evidence="1">
    <location>
        <begin position="733"/>
        <end position="797"/>
    </location>
</feature>